<evidence type="ECO:0000256" key="7">
    <source>
        <dbReference type="ARBA" id="ARBA00023034"/>
    </source>
</evidence>
<dbReference type="PANTHER" id="PTHR21094">
    <property type="entry name" value="GOS-28 SNARE- RELATED"/>
    <property type="match status" value="1"/>
</dbReference>
<dbReference type="PANTHER" id="PTHR21094:SF2">
    <property type="entry name" value="GOLGI SNAP RECEPTOR COMPLEX MEMBER 1"/>
    <property type="match status" value="1"/>
</dbReference>
<comment type="subcellular location">
    <subcellularLocation>
        <location evidence="1">Golgi apparatus membrane</location>
        <topology evidence="1">Single-pass type IV membrane protein</topology>
    </subcellularLocation>
</comment>
<keyword evidence="9" id="KW-0931">ER-Golgi transport</keyword>
<evidence type="ECO:0000256" key="2">
    <source>
        <dbReference type="ARBA" id="ARBA00008473"/>
    </source>
</evidence>
<dbReference type="GO" id="GO:0005484">
    <property type="term" value="F:SNAP receptor activity"/>
    <property type="evidence" value="ECO:0007669"/>
    <property type="project" value="TreeGrafter"/>
</dbReference>
<dbReference type="GO" id="GO:0005801">
    <property type="term" value="C:cis-Golgi network"/>
    <property type="evidence" value="ECO:0007669"/>
    <property type="project" value="InterPro"/>
</dbReference>
<keyword evidence="5 9" id="KW-0653">Protein transport</keyword>
<protein>
    <recommendedName>
        <fullName evidence="9">Golgi SNAP receptor complex member 1</fullName>
    </recommendedName>
</protein>
<dbReference type="STRING" id="5486.A0A367YKM4"/>
<dbReference type="InterPro" id="IPR023601">
    <property type="entry name" value="Golgi_SNAP_su1"/>
</dbReference>
<keyword evidence="4 10" id="KW-0812">Transmembrane</keyword>
<evidence type="ECO:0000256" key="5">
    <source>
        <dbReference type="ARBA" id="ARBA00022927"/>
    </source>
</evidence>
<comment type="subunit">
    <text evidence="9">Component of several multiprotein Golgi SNARE complexes.</text>
</comment>
<organism evidence="11 12">
    <name type="scientific">Candida viswanathii</name>
    <dbReference type="NCBI Taxonomy" id="5486"/>
    <lineage>
        <taxon>Eukaryota</taxon>
        <taxon>Fungi</taxon>
        <taxon>Dikarya</taxon>
        <taxon>Ascomycota</taxon>
        <taxon>Saccharomycotina</taxon>
        <taxon>Pichiomycetes</taxon>
        <taxon>Debaryomycetaceae</taxon>
        <taxon>Candida/Lodderomyces clade</taxon>
        <taxon>Candida</taxon>
    </lineage>
</organism>
<proteinExistence type="inferred from homology"/>
<evidence type="ECO:0000256" key="3">
    <source>
        <dbReference type="ARBA" id="ARBA00022448"/>
    </source>
</evidence>
<keyword evidence="11" id="KW-0675">Receptor</keyword>
<dbReference type="GO" id="GO:0006906">
    <property type="term" value="P:vesicle fusion"/>
    <property type="evidence" value="ECO:0007669"/>
    <property type="project" value="TreeGrafter"/>
</dbReference>
<dbReference type="Pfam" id="PF12352">
    <property type="entry name" value="V-SNARE_C"/>
    <property type="match status" value="1"/>
</dbReference>
<keyword evidence="6 10" id="KW-1133">Transmembrane helix</keyword>
<dbReference type="PIRSF" id="PIRSF027109">
    <property type="entry name" value="Golgi_SNARE"/>
    <property type="match status" value="1"/>
</dbReference>
<dbReference type="GO" id="GO:0015031">
    <property type="term" value="P:protein transport"/>
    <property type="evidence" value="ECO:0007669"/>
    <property type="project" value="UniProtKB-KW"/>
</dbReference>
<keyword evidence="8 9" id="KW-0472">Membrane</keyword>
<dbReference type="AlphaFoldDB" id="A0A367YKM4"/>
<evidence type="ECO:0000256" key="10">
    <source>
        <dbReference type="SAM" id="Phobius"/>
    </source>
</evidence>
<dbReference type="EMBL" id="QLNQ01000020">
    <property type="protein sequence ID" value="RCK65552.1"/>
    <property type="molecule type" value="Genomic_DNA"/>
</dbReference>
<dbReference type="GO" id="GO:0006888">
    <property type="term" value="P:endoplasmic reticulum to Golgi vesicle-mediated transport"/>
    <property type="evidence" value="ECO:0007669"/>
    <property type="project" value="InterPro"/>
</dbReference>
<comment type="function">
    <text evidence="9">Involved in transport from the ER to the Golgi apparatus as well as in intra-Golgi transport. It belongs to a super-family of proteins called t-SNAREs or soluble NSF (N-ethylmaleimide-sensitive factor) attachment protein receptor.</text>
</comment>
<evidence type="ECO:0000256" key="9">
    <source>
        <dbReference type="PIRNR" id="PIRNR027109"/>
    </source>
</evidence>
<dbReference type="OrthoDB" id="422156at2759"/>
<accession>A0A367YKM4</accession>
<evidence type="ECO:0000313" key="12">
    <source>
        <dbReference type="Proteomes" id="UP000253472"/>
    </source>
</evidence>
<evidence type="ECO:0000313" key="11">
    <source>
        <dbReference type="EMBL" id="RCK65552.1"/>
    </source>
</evidence>
<sequence length="224" mass="25748">MSSQTFTQARSQALSLEKQTEQLLSKFSQFQTLHNLDSTPDESLIIQQITDLLTRRDDVIAKMNRIATMQTSNLSTSKLQQFARHQEKLNDDKMSFNNISNRITEERNKNNLLFHVQNDINVHKQRETNSNGGINANDYILEELERVNNVSNIADRLLQGAFNTRDELLNQRQYLNNAQSKILSSLQSIPGLNVLISKINTRRKRDTLILAFVIALCILVLFFV</sequence>
<keyword evidence="7 9" id="KW-0333">Golgi apparatus</keyword>
<evidence type="ECO:0000256" key="8">
    <source>
        <dbReference type="ARBA" id="ARBA00023136"/>
    </source>
</evidence>
<keyword evidence="12" id="KW-1185">Reference proteome</keyword>
<dbReference type="GO" id="GO:0048219">
    <property type="term" value="P:inter-Golgi cisterna vesicle-mediated transport"/>
    <property type="evidence" value="ECO:0007669"/>
    <property type="project" value="TreeGrafter"/>
</dbReference>
<comment type="caution">
    <text evidence="11">The sequence shown here is derived from an EMBL/GenBank/DDBJ whole genome shotgun (WGS) entry which is preliminary data.</text>
</comment>
<evidence type="ECO:0000256" key="6">
    <source>
        <dbReference type="ARBA" id="ARBA00022989"/>
    </source>
</evidence>
<dbReference type="Proteomes" id="UP000253472">
    <property type="component" value="Unassembled WGS sequence"/>
</dbReference>
<feature type="transmembrane region" description="Helical" evidence="10">
    <location>
        <begin position="207"/>
        <end position="223"/>
    </location>
</feature>
<comment type="similarity">
    <text evidence="2 9">Belongs to the GOSR1 family.</text>
</comment>
<reference evidence="11 12" key="1">
    <citation type="submission" date="2018-06" db="EMBL/GenBank/DDBJ databases">
        <title>Whole genome sequencing of Candida tropicalis (genome annotated by CSBL at Korea University).</title>
        <authorList>
            <person name="Ahn J."/>
        </authorList>
    </citation>
    <scope>NUCLEOTIDE SEQUENCE [LARGE SCALE GENOMIC DNA]</scope>
    <source>
        <strain evidence="11 12">ATCC 20962</strain>
    </source>
</reference>
<evidence type="ECO:0000256" key="1">
    <source>
        <dbReference type="ARBA" id="ARBA00004409"/>
    </source>
</evidence>
<dbReference type="GO" id="GO:0000139">
    <property type="term" value="C:Golgi membrane"/>
    <property type="evidence" value="ECO:0007669"/>
    <property type="project" value="UniProtKB-SubCell"/>
</dbReference>
<name>A0A367YKM4_9ASCO</name>
<evidence type="ECO:0000256" key="4">
    <source>
        <dbReference type="ARBA" id="ARBA00022692"/>
    </source>
</evidence>
<dbReference type="GO" id="GO:0031201">
    <property type="term" value="C:SNARE complex"/>
    <property type="evidence" value="ECO:0007669"/>
    <property type="project" value="TreeGrafter"/>
</dbReference>
<dbReference type="GO" id="GO:0005797">
    <property type="term" value="C:Golgi medial cisterna"/>
    <property type="evidence" value="ECO:0007669"/>
    <property type="project" value="TreeGrafter"/>
</dbReference>
<keyword evidence="3 9" id="KW-0813">Transport</keyword>
<gene>
    <name evidence="11" type="primary">GOS1</name>
    <name evidence="11" type="ORF">Cantr_01215</name>
</gene>